<evidence type="ECO:0000313" key="9">
    <source>
        <dbReference type="EMBL" id="SIT09542.1"/>
    </source>
</evidence>
<keyword evidence="2" id="KW-0813">Transport</keyword>
<evidence type="ECO:0000259" key="8">
    <source>
        <dbReference type="PROSITE" id="PS50850"/>
    </source>
</evidence>
<dbReference type="OrthoDB" id="3268460at2"/>
<dbReference type="InterPro" id="IPR050171">
    <property type="entry name" value="MFS_Transporters"/>
</dbReference>
<comment type="subcellular location">
    <subcellularLocation>
        <location evidence="1">Cell membrane</location>
        <topology evidence="1">Multi-pass membrane protein</topology>
    </subcellularLocation>
</comment>
<evidence type="ECO:0000256" key="3">
    <source>
        <dbReference type="ARBA" id="ARBA00022475"/>
    </source>
</evidence>
<feature type="transmembrane region" description="Helical" evidence="7">
    <location>
        <begin position="255"/>
        <end position="274"/>
    </location>
</feature>
<dbReference type="RefSeq" id="WP_076348845.1">
    <property type="nucleotide sequence ID" value="NZ_FTOO01000013.1"/>
</dbReference>
<feature type="transmembrane region" description="Helical" evidence="7">
    <location>
        <begin position="21"/>
        <end position="40"/>
    </location>
</feature>
<dbReference type="Gene3D" id="1.20.1250.20">
    <property type="entry name" value="MFS general substrate transporter like domains"/>
    <property type="match status" value="1"/>
</dbReference>
<name>A0A1N7PG25_9BACL</name>
<keyword evidence="10" id="KW-1185">Reference proteome</keyword>
<feature type="transmembrane region" description="Helical" evidence="7">
    <location>
        <begin position="340"/>
        <end position="362"/>
    </location>
</feature>
<feature type="transmembrane region" description="Helical" evidence="7">
    <location>
        <begin position="103"/>
        <end position="125"/>
    </location>
</feature>
<evidence type="ECO:0000256" key="5">
    <source>
        <dbReference type="ARBA" id="ARBA00022989"/>
    </source>
</evidence>
<accession>A0A1N7PG25</accession>
<organism evidence="9 10">
    <name type="scientific">Alicyclobacillus vulcanalis</name>
    <dbReference type="NCBI Taxonomy" id="252246"/>
    <lineage>
        <taxon>Bacteria</taxon>
        <taxon>Bacillati</taxon>
        <taxon>Bacillota</taxon>
        <taxon>Bacilli</taxon>
        <taxon>Bacillales</taxon>
        <taxon>Alicyclobacillaceae</taxon>
        <taxon>Alicyclobacillus</taxon>
    </lineage>
</organism>
<keyword evidence="4 7" id="KW-0812">Transmembrane</keyword>
<dbReference type="AlphaFoldDB" id="A0A1N7PG25"/>
<keyword evidence="5 7" id="KW-1133">Transmembrane helix</keyword>
<dbReference type="SUPFAM" id="SSF103473">
    <property type="entry name" value="MFS general substrate transporter"/>
    <property type="match status" value="1"/>
</dbReference>
<evidence type="ECO:0000256" key="2">
    <source>
        <dbReference type="ARBA" id="ARBA00022448"/>
    </source>
</evidence>
<evidence type="ECO:0000256" key="7">
    <source>
        <dbReference type="SAM" id="Phobius"/>
    </source>
</evidence>
<keyword evidence="6 7" id="KW-0472">Membrane</keyword>
<sequence length="424" mass="45731">MRYPRLNTSIPRETYAFLVARLLNAMGSAFIWPLTTIYVHNVLLGNYAEAGWVLFGQSLAGGIGQFAGGAAYQRLGPTRLIVGSLALTAMAQWSLMLAHTFPVYALCIACNSFLISATQPALNAFVGNRWKAHSARLFNTMYVMTNIGIAVGTALAGVIASISFTLTFFLNGVLTWSFAIFMWRFFRRIKPDPDDAAVNALPQMGASGWQLLRNYRVYALLGGGMLALSLALAAWNSGVAPYLNQTGHQPDAYSVLWTVNGTLILVGQPVTNWIKRRVTKTPTAQLVLSSALYAVAFAGMALLHRAYPALVAGMVVATFGEMLNAPTVPELVTRMTGPHAAFYLGLVGAIGNVGSLLGPVLFGHLFDLAGISPILWVATGACALATVAYAGYARTVKPVMAPELNARHPRRRWSRNGEEQSFPK</sequence>
<dbReference type="InterPro" id="IPR011701">
    <property type="entry name" value="MFS"/>
</dbReference>
<evidence type="ECO:0000313" key="10">
    <source>
        <dbReference type="Proteomes" id="UP000186156"/>
    </source>
</evidence>
<evidence type="ECO:0000256" key="1">
    <source>
        <dbReference type="ARBA" id="ARBA00004651"/>
    </source>
</evidence>
<feature type="transmembrane region" description="Helical" evidence="7">
    <location>
        <begin position="137"/>
        <end position="162"/>
    </location>
</feature>
<feature type="transmembrane region" description="Helical" evidence="7">
    <location>
        <begin position="286"/>
        <end position="303"/>
    </location>
</feature>
<dbReference type="Proteomes" id="UP000186156">
    <property type="component" value="Unassembled WGS sequence"/>
</dbReference>
<dbReference type="GO" id="GO:0022857">
    <property type="term" value="F:transmembrane transporter activity"/>
    <property type="evidence" value="ECO:0007669"/>
    <property type="project" value="InterPro"/>
</dbReference>
<dbReference type="PANTHER" id="PTHR23517:SF10">
    <property type="entry name" value="MAJOR FACILITATOR SUPERFAMILY (MFS) PROFILE DOMAIN-CONTAINING PROTEIN"/>
    <property type="match status" value="1"/>
</dbReference>
<dbReference type="Pfam" id="PF07690">
    <property type="entry name" value="MFS_1"/>
    <property type="match status" value="1"/>
</dbReference>
<evidence type="ECO:0000256" key="6">
    <source>
        <dbReference type="ARBA" id="ARBA00023136"/>
    </source>
</evidence>
<dbReference type="PRINTS" id="PR01035">
    <property type="entry name" value="TCRTETA"/>
</dbReference>
<dbReference type="InterPro" id="IPR020846">
    <property type="entry name" value="MFS_dom"/>
</dbReference>
<protein>
    <submittedName>
        <fullName evidence="9">Predicted arabinose efflux permease, MFS family</fullName>
    </submittedName>
</protein>
<dbReference type="InterPro" id="IPR036259">
    <property type="entry name" value="MFS_trans_sf"/>
</dbReference>
<gene>
    <name evidence="9" type="ORF">SAMN05421799_11335</name>
</gene>
<feature type="transmembrane region" description="Helical" evidence="7">
    <location>
        <begin position="217"/>
        <end position="235"/>
    </location>
</feature>
<keyword evidence="3" id="KW-1003">Cell membrane</keyword>
<proteinExistence type="predicted"/>
<dbReference type="InterPro" id="IPR001958">
    <property type="entry name" value="Tet-R_TetA/multi-R_MdtG-like"/>
</dbReference>
<feature type="transmembrane region" description="Helical" evidence="7">
    <location>
        <begin position="309"/>
        <end position="328"/>
    </location>
</feature>
<dbReference type="GO" id="GO:0005886">
    <property type="term" value="C:plasma membrane"/>
    <property type="evidence" value="ECO:0007669"/>
    <property type="project" value="UniProtKB-SubCell"/>
</dbReference>
<feature type="transmembrane region" description="Helical" evidence="7">
    <location>
        <begin position="374"/>
        <end position="392"/>
    </location>
</feature>
<reference evidence="10" key="1">
    <citation type="submission" date="2017-01" db="EMBL/GenBank/DDBJ databases">
        <authorList>
            <person name="Varghese N."/>
            <person name="Submissions S."/>
        </authorList>
    </citation>
    <scope>NUCLEOTIDE SEQUENCE [LARGE SCALE GENOMIC DNA]</scope>
    <source>
        <strain evidence="10">DSM 16176</strain>
    </source>
</reference>
<dbReference type="EMBL" id="FTOO01000013">
    <property type="protein sequence ID" value="SIT09542.1"/>
    <property type="molecule type" value="Genomic_DNA"/>
</dbReference>
<feature type="transmembrane region" description="Helical" evidence="7">
    <location>
        <begin position="168"/>
        <end position="186"/>
    </location>
</feature>
<evidence type="ECO:0000256" key="4">
    <source>
        <dbReference type="ARBA" id="ARBA00022692"/>
    </source>
</evidence>
<dbReference type="PANTHER" id="PTHR23517">
    <property type="entry name" value="RESISTANCE PROTEIN MDTM, PUTATIVE-RELATED-RELATED"/>
    <property type="match status" value="1"/>
</dbReference>
<feature type="domain" description="Major facilitator superfamily (MFS) profile" evidence="8">
    <location>
        <begin position="13"/>
        <end position="397"/>
    </location>
</feature>
<dbReference type="PROSITE" id="PS50850">
    <property type="entry name" value="MFS"/>
    <property type="match status" value="1"/>
</dbReference>